<sequence length="872" mass="97931">MIHWRFARCAFLLATLLGCLASAQDAYRDSWFTFVITDVADDETAGTPIDLSHLNPQPAGAHGYLRADGERVVDGRGQTVRLYGTNICDYHPMPPKEDAPQVARRLKQFGINFIRLHYFDFAKAPAGILNADMQTLNPEKLDQFDWLIANLKENGIYVDINLHVCRPYPNMPEGTHRFGKGIDFIHEPYIESQKRYARDLIGHRNPYTGLTYAEDPAIAIIEINNENTVFSIWTRLAALPEEFSKPIQERWNHWLVKKYGTTDKLRQAWNSETQGELGPALLPNGDFSQGTDVWHFEHVKPGEATAAVVEDAELDRYLRWTVTKQGGADWHLQFYNSNLPVEHGKKYALTFKARCTDATPKKLAIRMMMQRDPWKDAGGSATFLIGNTWREYSLNSTIDNPDAIPLRLNFSANNQLATFEIADVSLREGTYAVKGLYDGETLEAANVPLVGDSACVPRTLDFLTFLIDAEGEYVQTMRRVLKDELGYPGMVHCSQASYGGLAGYLRESRHSDLIDMHNYPCHPSVATDEQGRRIHRVHNESLVAKAFGRFENAALWRVPGMPFVMTEFDVNPPNDHASENFPLLALMAAYQGWSGFAEYSWYNFQDNKHGHDRIRSHYATTGHAGQMAFVPAMALLYRQGLVKEAKEPLELRWADAELAGEFIANPWYDLKRIFGRLAGENSDVWRRRVSSRLVEGAAESSIVGSSGKDASHIVSDTGEILFDRRNDGEEFLQVNAPAARLLIGYVGGRDFTIGDVALSVKTGTHRNYANIALVALDEKPIAASRRVLLTAVSRVENKYQQWDEKRTTIGPKWSEGPTMAEPVPLTITLPGSGWRASTLSGKGQVMAKVPMQGNALNSAPEHETVWYLFEKD</sequence>
<keyword evidence="1" id="KW-0378">Hydrolase</keyword>
<dbReference type="GO" id="GO:0004553">
    <property type="term" value="F:hydrolase activity, hydrolyzing O-glycosyl compounds"/>
    <property type="evidence" value="ECO:0007669"/>
    <property type="project" value="InterPro"/>
</dbReference>
<dbReference type="Gene3D" id="2.60.120.260">
    <property type="entry name" value="Galactose-binding domain-like"/>
    <property type="match status" value="1"/>
</dbReference>
<dbReference type="Pfam" id="PF02018">
    <property type="entry name" value="CBM_4_9"/>
    <property type="match status" value="1"/>
</dbReference>
<feature type="signal peptide" evidence="3">
    <location>
        <begin position="1"/>
        <end position="23"/>
    </location>
</feature>
<keyword evidence="7" id="KW-1185">Reference proteome</keyword>
<accession>A0AAE3VEK8</accession>
<feature type="domain" description="CBM-cenC" evidence="5">
    <location>
        <begin position="281"/>
        <end position="410"/>
    </location>
</feature>
<evidence type="ECO:0000313" key="7">
    <source>
        <dbReference type="Proteomes" id="UP001238163"/>
    </source>
</evidence>
<dbReference type="Gene3D" id="3.20.20.80">
    <property type="entry name" value="Glycosidases"/>
    <property type="match status" value="1"/>
</dbReference>
<evidence type="ECO:0000256" key="1">
    <source>
        <dbReference type="ARBA" id="ARBA00022801"/>
    </source>
</evidence>
<feature type="chain" id="PRO_5042020844" description="Carbohydrate binding domain protein" evidence="3">
    <location>
        <begin position="24"/>
        <end position="872"/>
    </location>
</feature>
<dbReference type="PROSITE" id="PS51257">
    <property type="entry name" value="PROKAR_LIPOPROTEIN"/>
    <property type="match status" value="1"/>
</dbReference>
<protein>
    <recommendedName>
        <fullName evidence="8">Carbohydrate binding domain protein</fullName>
    </recommendedName>
</protein>
<dbReference type="Proteomes" id="UP001238163">
    <property type="component" value="Unassembled WGS sequence"/>
</dbReference>
<evidence type="ECO:0008006" key="8">
    <source>
        <dbReference type="Google" id="ProtNLM"/>
    </source>
</evidence>
<evidence type="ECO:0000256" key="3">
    <source>
        <dbReference type="SAM" id="SignalP"/>
    </source>
</evidence>
<dbReference type="InterPro" id="IPR017853">
    <property type="entry name" value="GH"/>
</dbReference>
<keyword evidence="2" id="KW-0326">Glycosidase</keyword>
<gene>
    <name evidence="6" type="ORF">J3R75_001144</name>
</gene>
<dbReference type="InterPro" id="IPR008979">
    <property type="entry name" value="Galactose-bd-like_sf"/>
</dbReference>
<name>A0AAE3VEK8_9BACT</name>
<feature type="domain" description="Glycoside hydrolase family 5" evidence="4">
    <location>
        <begin position="73"/>
        <end position="173"/>
    </location>
</feature>
<evidence type="ECO:0000313" key="6">
    <source>
        <dbReference type="EMBL" id="MDQ0289037.1"/>
    </source>
</evidence>
<proteinExistence type="predicted"/>
<evidence type="ECO:0000256" key="2">
    <source>
        <dbReference type="ARBA" id="ARBA00023295"/>
    </source>
</evidence>
<organism evidence="6 7">
    <name type="scientific">Oligosphaera ethanolica</name>
    <dbReference type="NCBI Taxonomy" id="760260"/>
    <lineage>
        <taxon>Bacteria</taxon>
        <taxon>Pseudomonadati</taxon>
        <taxon>Lentisphaerota</taxon>
        <taxon>Oligosphaeria</taxon>
        <taxon>Oligosphaerales</taxon>
        <taxon>Oligosphaeraceae</taxon>
        <taxon>Oligosphaera</taxon>
    </lineage>
</organism>
<evidence type="ECO:0000259" key="5">
    <source>
        <dbReference type="Pfam" id="PF02018"/>
    </source>
</evidence>
<comment type="caution">
    <text evidence="6">The sequence shown here is derived from an EMBL/GenBank/DDBJ whole genome shotgun (WGS) entry which is preliminary data.</text>
</comment>
<dbReference type="GO" id="GO:0000272">
    <property type="term" value="P:polysaccharide catabolic process"/>
    <property type="evidence" value="ECO:0007669"/>
    <property type="project" value="InterPro"/>
</dbReference>
<evidence type="ECO:0000259" key="4">
    <source>
        <dbReference type="Pfam" id="PF00150"/>
    </source>
</evidence>
<keyword evidence="3" id="KW-0732">Signal</keyword>
<dbReference type="SUPFAM" id="SSF49785">
    <property type="entry name" value="Galactose-binding domain-like"/>
    <property type="match status" value="1"/>
</dbReference>
<dbReference type="SUPFAM" id="SSF51445">
    <property type="entry name" value="(Trans)glycosidases"/>
    <property type="match status" value="2"/>
</dbReference>
<reference evidence="6" key="1">
    <citation type="submission" date="2023-07" db="EMBL/GenBank/DDBJ databases">
        <title>Genomic Encyclopedia of Type Strains, Phase IV (KMG-IV): sequencing the most valuable type-strain genomes for metagenomic binning, comparative biology and taxonomic classification.</title>
        <authorList>
            <person name="Goeker M."/>
        </authorList>
    </citation>
    <scope>NUCLEOTIDE SEQUENCE</scope>
    <source>
        <strain evidence="6">DSM 24202</strain>
    </source>
</reference>
<dbReference type="AlphaFoldDB" id="A0AAE3VEK8"/>
<dbReference type="Pfam" id="PF00150">
    <property type="entry name" value="Cellulase"/>
    <property type="match status" value="1"/>
</dbReference>
<dbReference type="InterPro" id="IPR001547">
    <property type="entry name" value="Glyco_hydro_5"/>
</dbReference>
<dbReference type="InterPro" id="IPR003305">
    <property type="entry name" value="CenC_carb-bd"/>
</dbReference>
<dbReference type="RefSeq" id="WP_307260379.1">
    <property type="nucleotide sequence ID" value="NZ_JAUSVL010000001.1"/>
</dbReference>
<dbReference type="EMBL" id="JAUSVL010000001">
    <property type="protein sequence ID" value="MDQ0289037.1"/>
    <property type="molecule type" value="Genomic_DNA"/>
</dbReference>